<feature type="region of interest" description="Disordered" evidence="5">
    <location>
        <begin position="489"/>
        <end position="524"/>
    </location>
</feature>
<dbReference type="InterPro" id="IPR043472">
    <property type="entry name" value="Macro_dom-like"/>
</dbReference>
<sequence length="571" mass="59493">MLACVAVIAVARGGRVGPSAALRARSSAAAFVRVKMMSTTPAMDPARWIARFADGAADAQTVEVTAVPKAEWKAWLAAQPARTRGWLEALGRGKFKPGEWTAIPTDDTGTPALRQVVVGVENASSIWAYASLPGSLPAGRSYRLSVVGASAGAREATAAALSWALGSYEYDFLKTSVVPRRVQPARPTLLWPAECDRAAVARAATATYLCRDLITTPCEQLGPADLERAARDLAALHTGATVTAVTGDALLSANFPMIHAVGRAAGAGREPRLVELRWGRAGAPKVALVGKGVMFDTGGLDIKPSAAMLTMKKDMGGAAHALGLASMVMSSGLDISLRVLLPIVENSISGCAFRPGDVLVARNGVTTEIGNTDAEGRLILADALVYASEEAPELIIDMATLTGASRVALGADVPSIFSNDDALARELQRLSRDEQDQVWHLPLWEGYRKQLTGCVADLKNVGAGAYGGAITAALYLREFVGSRALKKRAARGGGGEGGVGVGAAAERAEDEDEDEEAGGAPAAGPQWLHMDVMAYNQASSPGRPEGGEAMGMRAFFALLQQRYGGGPPVAP</sequence>
<keyword evidence="8" id="KW-1185">Reference proteome</keyword>
<dbReference type="Pfam" id="PF21337">
    <property type="entry name" value="Peptidase_M17_N_1"/>
    <property type="match status" value="1"/>
</dbReference>
<feature type="domain" description="Cytosol aminopeptidase" evidence="6">
    <location>
        <begin position="371"/>
        <end position="378"/>
    </location>
</feature>
<dbReference type="Gene3D" id="3.40.630.10">
    <property type="entry name" value="Zn peptidases"/>
    <property type="match status" value="1"/>
</dbReference>
<dbReference type="PANTHER" id="PTHR11963:SF20">
    <property type="entry name" value="PEPTIDASE B"/>
    <property type="match status" value="1"/>
</dbReference>
<dbReference type="InterPro" id="IPR000819">
    <property type="entry name" value="Peptidase_M17_C"/>
</dbReference>
<keyword evidence="4" id="KW-0378">Hydrolase</keyword>
<dbReference type="Pfam" id="PF00883">
    <property type="entry name" value="Peptidase_M17"/>
    <property type="match status" value="1"/>
</dbReference>
<protein>
    <recommendedName>
        <fullName evidence="6">Cytosol aminopeptidase domain-containing protein</fullName>
    </recommendedName>
</protein>
<accession>A0A8J5X714</accession>
<proteinExistence type="inferred from homology"/>
<dbReference type="PROSITE" id="PS00631">
    <property type="entry name" value="CYTOSOL_AP"/>
    <property type="match status" value="1"/>
</dbReference>
<evidence type="ECO:0000256" key="3">
    <source>
        <dbReference type="ARBA" id="ARBA00022670"/>
    </source>
</evidence>
<dbReference type="GO" id="GO:0030145">
    <property type="term" value="F:manganese ion binding"/>
    <property type="evidence" value="ECO:0007669"/>
    <property type="project" value="InterPro"/>
</dbReference>
<evidence type="ECO:0000256" key="2">
    <source>
        <dbReference type="ARBA" id="ARBA00022438"/>
    </source>
</evidence>
<evidence type="ECO:0000256" key="1">
    <source>
        <dbReference type="ARBA" id="ARBA00009528"/>
    </source>
</evidence>
<keyword evidence="2" id="KW-0031">Aminopeptidase</keyword>
<dbReference type="PRINTS" id="PR00481">
    <property type="entry name" value="LAMNOPPTDASE"/>
</dbReference>
<evidence type="ECO:0000313" key="7">
    <source>
        <dbReference type="EMBL" id="KAG8462521.1"/>
    </source>
</evidence>
<feature type="compositionally biased region" description="Gly residues" evidence="5">
    <location>
        <begin position="491"/>
        <end position="501"/>
    </location>
</feature>
<dbReference type="EMBL" id="JAGTXO010000020">
    <property type="protein sequence ID" value="KAG8462521.1"/>
    <property type="molecule type" value="Genomic_DNA"/>
</dbReference>
<dbReference type="PANTHER" id="PTHR11963">
    <property type="entry name" value="LEUCINE AMINOPEPTIDASE-RELATED"/>
    <property type="match status" value="1"/>
</dbReference>
<name>A0A8J5X714_DIALT</name>
<dbReference type="GO" id="GO:0006508">
    <property type="term" value="P:proteolysis"/>
    <property type="evidence" value="ECO:0007669"/>
    <property type="project" value="UniProtKB-KW"/>
</dbReference>
<dbReference type="SUPFAM" id="SSF53187">
    <property type="entry name" value="Zn-dependent exopeptidases"/>
    <property type="match status" value="1"/>
</dbReference>
<dbReference type="InterPro" id="IPR048816">
    <property type="entry name" value="Peptidase_M17_N_1"/>
</dbReference>
<evidence type="ECO:0000256" key="5">
    <source>
        <dbReference type="SAM" id="MobiDB-lite"/>
    </source>
</evidence>
<gene>
    <name evidence="7" type="ORF">KFE25_010346</name>
</gene>
<evidence type="ECO:0000313" key="8">
    <source>
        <dbReference type="Proteomes" id="UP000751190"/>
    </source>
</evidence>
<comment type="caution">
    <text evidence="7">The sequence shown here is derived from an EMBL/GenBank/DDBJ whole genome shotgun (WGS) entry which is preliminary data.</text>
</comment>
<comment type="similarity">
    <text evidence="1">Belongs to the peptidase M17 family.</text>
</comment>
<dbReference type="GO" id="GO:0005737">
    <property type="term" value="C:cytoplasm"/>
    <property type="evidence" value="ECO:0007669"/>
    <property type="project" value="InterPro"/>
</dbReference>
<dbReference type="OMA" id="LITTPCE"/>
<reference evidence="7" key="1">
    <citation type="submission" date="2021-05" db="EMBL/GenBank/DDBJ databases">
        <title>The genome of the haptophyte Pavlova lutheri (Diacronema luteri, Pavlovales) - a model for lipid biosynthesis in eukaryotic algae.</title>
        <authorList>
            <person name="Hulatt C.J."/>
            <person name="Posewitz M.C."/>
        </authorList>
    </citation>
    <scope>NUCLEOTIDE SEQUENCE</scope>
    <source>
        <strain evidence="7">NIVA-4/92</strain>
    </source>
</reference>
<evidence type="ECO:0000259" key="6">
    <source>
        <dbReference type="PROSITE" id="PS00631"/>
    </source>
</evidence>
<dbReference type="AlphaFoldDB" id="A0A8J5X714"/>
<dbReference type="Gene3D" id="3.40.220.10">
    <property type="entry name" value="Leucine Aminopeptidase, subunit E, domain 1"/>
    <property type="match status" value="1"/>
</dbReference>
<keyword evidence="3" id="KW-0645">Protease</keyword>
<organism evidence="7 8">
    <name type="scientific">Diacronema lutheri</name>
    <name type="common">Unicellular marine alga</name>
    <name type="synonym">Monochrysis lutheri</name>
    <dbReference type="NCBI Taxonomy" id="2081491"/>
    <lineage>
        <taxon>Eukaryota</taxon>
        <taxon>Haptista</taxon>
        <taxon>Haptophyta</taxon>
        <taxon>Pavlovophyceae</taxon>
        <taxon>Pavlovales</taxon>
        <taxon>Pavlovaceae</taxon>
        <taxon>Diacronema</taxon>
    </lineage>
</organism>
<evidence type="ECO:0000256" key="4">
    <source>
        <dbReference type="ARBA" id="ARBA00022801"/>
    </source>
</evidence>
<dbReference type="GO" id="GO:0070006">
    <property type="term" value="F:metalloaminopeptidase activity"/>
    <property type="evidence" value="ECO:0007669"/>
    <property type="project" value="InterPro"/>
</dbReference>
<dbReference type="InterPro" id="IPR011356">
    <property type="entry name" value="Leucine_aapep/pepB"/>
</dbReference>
<feature type="compositionally biased region" description="Acidic residues" evidence="5">
    <location>
        <begin position="508"/>
        <end position="517"/>
    </location>
</feature>
<dbReference type="OrthoDB" id="412814at2759"/>
<dbReference type="CDD" id="cd00433">
    <property type="entry name" value="Peptidase_M17"/>
    <property type="match status" value="1"/>
</dbReference>
<dbReference type="Proteomes" id="UP000751190">
    <property type="component" value="Unassembled WGS sequence"/>
</dbReference>